<comment type="caution">
    <text evidence="1">The sequence shown here is derived from an EMBL/GenBank/DDBJ whole genome shotgun (WGS) entry which is preliminary data.</text>
</comment>
<name>A0A8S9VC87_PHYIN</name>
<reference evidence="1" key="1">
    <citation type="submission" date="2020-03" db="EMBL/GenBank/DDBJ databases">
        <title>Hybrid Assembly of Korean Phytophthora infestans isolates.</title>
        <authorList>
            <person name="Prokchorchik M."/>
            <person name="Lee Y."/>
            <person name="Seo J."/>
            <person name="Cho J.-H."/>
            <person name="Park Y.-E."/>
            <person name="Jang D.-C."/>
            <person name="Im J.-S."/>
            <person name="Choi J.-G."/>
            <person name="Park H.-J."/>
            <person name="Lee G.-B."/>
            <person name="Lee Y.-G."/>
            <person name="Hong S.-Y."/>
            <person name="Cho K."/>
            <person name="Sohn K.H."/>
        </authorList>
    </citation>
    <scope>NUCLEOTIDE SEQUENCE</scope>
    <source>
        <strain evidence="1">KR_2_A2</strain>
    </source>
</reference>
<protein>
    <submittedName>
        <fullName evidence="1">Uncharacterized protein</fullName>
    </submittedName>
</protein>
<accession>A0A8S9VC87</accession>
<sequence length="89" mass="9996">MPHGRKPKRDGGGRKQRQHRLTWETYATFFPGLEGTMLDTKRKSINMWVKKKRKLVAIYETVTGASSRGIQQLGLGTSLSADGGHDLVR</sequence>
<dbReference type="Proteomes" id="UP000704712">
    <property type="component" value="Unassembled WGS sequence"/>
</dbReference>
<organism evidence="1 2">
    <name type="scientific">Phytophthora infestans</name>
    <name type="common">Potato late blight agent</name>
    <name type="synonym">Botrytis infestans</name>
    <dbReference type="NCBI Taxonomy" id="4787"/>
    <lineage>
        <taxon>Eukaryota</taxon>
        <taxon>Sar</taxon>
        <taxon>Stramenopiles</taxon>
        <taxon>Oomycota</taxon>
        <taxon>Peronosporomycetes</taxon>
        <taxon>Peronosporales</taxon>
        <taxon>Peronosporaceae</taxon>
        <taxon>Phytophthora</taxon>
    </lineage>
</organism>
<gene>
    <name evidence="1" type="ORF">GN958_ATG00267</name>
</gene>
<dbReference type="EMBL" id="JAACNO010000047">
    <property type="protein sequence ID" value="KAF4150605.1"/>
    <property type="molecule type" value="Genomic_DNA"/>
</dbReference>
<dbReference type="AlphaFoldDB" id="A0A8S9VC87"/>
<proteinExistence type="predicted"/>
<evidence type="ECO:0000313" key="1">
    <source>
        <dbReference type="EMBL" id="KAF4150605.1"/>
    </source>
</evidence>
<evidence type="ECO:0000313" key="2">
    <source>
        <dbReference type="Proteomes" id="UP000704712"/>
    </source>
</evidence>